<organism evidence="8 9">
    <name type="scientific">Marinimicrococcus flavescens</name>
    <dbReference type="NCBI Taxonomy" id="3031815"/>
    <lineage>
        <taxon>Bacteria</taxon>
        <taxon>Pseudomonadati</taxon>
        <taxon>Pseudomonadota</taxon>
        <taxon>Alphaproteobacteria</taxon>
        <taxon>Geminicoccales</taxon>
        <taxon>Geminicoccaceae</taxon>
        <taxon>Marinimicrococcus</taxon>
    </lineage>
</organism>
<keyword evidence="2" id="KW-1003">Cell membrane</keyword>
<feature type="transmembrane region" description="Helical" evidence="6">
    <location>
        <begin position="381"/>
        <end position="401"/>
    </location>
</feature>
<dbReference type="GO" id="GO:0022857">
    <property type="term" value="F:transmembrane transporter activity"/>
    <property type="evidence" value="ECO:0007669"/>
    <property type="project" value="InterPro"/>
</dbReference>
<evidence type="ECO:0000259" key="7">
    <source>
        <dbReference type="PROSITE" id="PS50850"/>
    </source>
</evidence>
<keyword evidence="5 6" id="KW-0472">Membrane</keyword>
<keyword evidence="3 6" id="KW-0812">Transmembrane</keyword>
<accession>A0AAP3UYD9</accession>
<evidence type="ECO:0000256" key="1">
    <source>
        <dbReference type="ARBA" id="ARBA00004651"/>
    </source>
</evidence>
<comment type="subcellular location">
    <subcellularLocation>
        <location evidence="1">Cell membrane</location>
        <topology evidence="1">Multi-pass membrane protein</topology>
    </subcellularLocation>
</comment>
<comment type="caution">
    <text evidence="8">The sequence shown here is derived from an EMBL/GenBank/DDBJ whole genome shotgun (WGS) entry which is preliminary data.</text>
</comment>
<dbReference type="PANTHER" id="PTHR43124:SF3">
    <property type="entry name" value="CHLORAMPHENICOL EFFLUX PUMP RV0191"/>
    <property type="match status" value="1"/>
</dbReference>
<feature type="transmembrane region" description="Helical" evidence="6">
    <location>
        <begin position="171"/>
        <end position="192"/>
    </location>
</feature>
<evidence type="ECO:0000256" key="4">
    <source>
        <dbReference type="ARBA" id="ARBA00022989"/>
    </source>
</evidence>
<dbReference type="RefSeq" id="WP_327787342.1">
    <property type="nucleotide sequence ID" value="NZ_JARGEQ010000006.1"/>
</dbReference>
<keyword evidence="4 6" id="KW-1133">Transmembrane helix</keyword>
<dbReference type="AlphaFoldDB" id="A0AAP3UYD9"/>
<feature type="transmembrane region" description="Helical" evidence="6">
    <location>
        <begin position="107"/>
        <end position="130"/>
    </location>
</feature>
<sequence>MRAVAAEGRGQPAWRLIAGVCAAQMIGHVSAYAVPALLPLLMRAWGLSGGEAGFLAGIYYGGYTLTVPFLVSLTDRIDPRRIYLLSTALTGLACLGLALLADGLWSAALFWGLAGAGFAGCYMPGLRVLTDATTGRTRSRAVAFYTSCLGVGSSLSFLAAAGIAAWLGWRWAFAAGALGALLGVIMAASIMPPRSAPATAPRPWRSFLDPRPALRNRAAMAYTIGYTVHSWELFTLRAWSVAFLTAMAPPALAAHPLLGPVAVTALMGFCTMPASVAGNELCLRFGRRRIITAVMAGSIVMALLTATLGTASYLAAALLVLLYCLVVYGDSSALTAGAVGNARPGEAGASMAVHSTLGFAGGFLGPFAFGAILDAAGGGRLAWALAFAHLAVLMVLGPLALNRWRAPDLEGDGSGRRAGDGPQ</sequence>
<dbReference type="Proteomes" id="UP001301140">
    <property type="component" value="Unassembled WGS sequence"/>
</dbReference>
<feature type="transmembrane region" description="Helical" evidence="6">
    <location>
        <begin position="82"/>
        <end position="101"/>
    </location>
</feature>
<name>A0AAP3UYD9_9PROT</name>
<dbReference type="InterPro" id="IPR011701">
    <property type="entry name" value="MFS"/>
</dbReference>
<dbReference type="SUPFAM" id="SSF103473">
    <property type="entry name" value="MFS general substrate transporter"/>
    <property type="match status" value="1"/>
</dbReference>
<feature type="transmembrane region" description="Helical" evidence="6">
    <location>
        <begin position="351"/>
        <end position="369"/>
    </location>
</feature>
<dbReference type="CDD" id="cd06174">
    <property type="entry name" value="MFS"/>
    <property type="match status" value="1"/>
</dbReference>
<evidence type="ECO:0000313" key="8">
    <source>
        <dbReference type="EMBL" id="MDF1584934.1"/>
    </source>
</evidence>
<reference evidence="8 9" key="1">
    <citation type="submission" date="2023-03" db="EMBL/GenBank/DDBJ databases">
        <title>YIM 152171 draft genome.</title>
        <authorList>
            <person name="Yang Z."/>
        </authorList>
    </citation>
    <scope>NUCLEOTIDE SEQUENCE [LARGE SCALE GENOMIC DNA]</scope>
    <source>
        <strain evidence="8 9">YIM 152171</strain>
    </source>
</reference>
<dbReference type="InterPro" id="IPR020846">
    <property type="entry name" value="MFS_dom"/>
</dbReference>
<feature type="transmembrane region" description="Helical" evidence="6">
    <location>
        <begin position="290"/>
        <end position="308"/>
    </location>
</feature>
<dbReference type="PANTHER" id="PTHR43124">
    <property type="entry name" value="PURINE EFFLUX PUMP PBUE"/>
    <property type="match status" value="1"/>
</dbReference>
<gene>
    <name evidence="8" type="ORF">PZ740_00880</name>
</gene>
<feature type="transmembrane region" description="Helical" evidence="6">
    <location>
        <begin position="258"/>
        <end position="278"/>
    </location>
</feature>
<evidence type="ECO:0000256" key="6">
    <source>
        <dbReference type="SAM" id="Phobius"/>
    </source>
</evidence>
<evidence type="ECO:0000313" key="9">
    <source>
        <dbReference type="Proteomes" id="UP001301140"/>
    </source>
</evidence>
<feature type="domain" description="Major facilitator superfamily (MFS) profile" evidence="7">
    <location>
        <begin position="16"/>
        <end position="409"/>
    </location>
</feature>
<dbReference type="GO" id="GO:0005886">
    <property type="term" value="C:plasma membrane"/>
    <property type="evidence" value="ECO:0007669"/>
    <property type="project" value="UniProtKB-SubCell"/>
</dbReference>
<feature type="transmembrane region" description="Helical" evidence="6">
    <location>
        <begin position="234"/>
        <end position="252"/>
    </location>
</feature>
<dbReference type="PROSITE" id="PS50850">
    <property type="entry name" value="MFS"/>
    <property type="match status" value="1"/>
</dbReference>
<dbReference type="Pfam" id="PF07690">
    <property type="entry name" value="MFS_1"/>
    <property type="match status" value="1"/>
</dbReference>
<keyword evidence="9" id="KW-1185">Reference proteome</keyword>
<feature type="transmembrane region" description="Helical" evidence="6">
    <location>
        <begin position="12"/>
        <end position="34"/>
    </location>
</feature>
<feature type="transmembrane region" description="Helical" evidence="6">
    <location>
        <begin position="54"/>
        <end position="73"/>
    </location>
</feature>
<dbReference type="InterPro" id="IPR036259">
    <property type="entry name" value="MFS_trans_sf"/>
</dbReference>
<dbReference type="Gene3D" id="1.20.1250.20">
    <property type="entry name" value="MFS general substrate transporter like domains"/>
    <property type="match status" value="1"/>
</dbReference>
<dbReference type="EMBL" id="JARGEQ010000006">
    <property type="protein sequence ID" value="MDF1584934.1"/>
    <property type="molecule type" value="Genomic_DNA"/>
</dbReference>
<evidence type="ECO:0000256" key="3">
    <source>
        <dbReference type="ARBA" id="ARBA00022692"/>
    </source>
</evidence>
<dbReference type="InterPro" id="IPR050189">
    <property type="entry name" value="MFS_Efflux_Transporters"/>
</dbReference>
<evidence type="ECO:0000256" key="2">
    <source>
        <dbReference type="ARBA" id="ARBA00022475"/>
    </source>
</evidence>
<feature type="transmembrane region" description="Helical" evidence="6">
    <location>
        <begin position="142"/>
        <end position="165"/>
    </location>
</feature>
<feature type="transmembrane region" description="Helical" evidence="6">
    <location>
        <begin position="314"/>
        <end position="339"/>
    </location>
</feature>
<evidence type="ECO:0000256" key="5">
    <source>
        <dbReference type="ARBA" id="ARBA00023136"/>
    </source>
</evidence>
<protein>
    <submittedName>
        <fullName evidence="8">MFS transporter</fullName>
    </submittedName>
</protein>
<proteinExistence type="predicted"/>